<keyword evidence="1" id="KW-0812">Transmembrane</keyword>
<organism evidence="3 4">
    <name type="scientific">Candidatus Accumulibacter adjunctus</name>
    <dbReference type="NCBI Taxonomy" id="1454001"/>
    <lineage>
        <taxon>Bacteria</taxon>
        <taxon>Pseudomonadati</taxon>
        <taxon>Pseudomonadota</taxon>
        <taxon>Betaproteobacteria</taxon>
        <taxon>Candidatus Accumulibacter</taxon>
    </lineage>
</organism>
<protein>
    <recommendedName>
        <fullName evidence="2">DUF3592 domain-containing protein</fullName>
    </recommendedName>
</protein>
<sequence>MSSAAFRMLGWGLEMAGLLLVVCGCVLAWRHWRRTRGWRAAPGTVVAQVAVAVTPGNPYDFPVVEFTADDGRRHRFESDTGRYVRPLAIGTRVDVLHDPMRPEEAVVDRVADRWFAATTLAGLGGMAIVVGLMFVTLTR</sequence>
<keyword evidence="1" id="KW-0472">Membrane</keyword>
<dbReference type="Pfam" id="PF12158">
    <property type="entry name" value="DUF3592"/>
    <property type="match status" value="1"/>
</dbReference>
<evidence type="ECO:0000313" key="4">
    <source>
        <dbReference type="Proteomes" id="UP000020218"/>
    </source>
</evidence>
<accession>A0A011NYF8</accession>
<keyword evidence="4" id="KW-1185">Reference proteome</keyword>
<dbReference type="PATRIC" id="fig|1454001.3.peg.340"/>
<feature type="domain" description="DUF3592" evidence="2">
    <location>
        <begin position="41"/>
        <end position="109"/>
    </location>
</feature>
<dbReference type="EMBL" id="JFAX01000001">
    <property type="protein sequence ID" value="EXI69665.1"/>
    <property type="molecule type" value="Genomic_DNA"/>
</dbReference>
<proteinExistence type="predicted"/>
<reference evidence="3" key="1">
    <citation type="submission" date="2014-02" db="EMBL/GenBank/DDBJ databases">
        <title>Expanding our view of genomic diversity in Candidatus Accumulibacter clades.</title>
        <authorList>
            <person name="Skennerton C.T."/>
            <person name="Barr J.J."/>
            <person name="Slater F.R."/>
            <person name="Bond P.L."/>
            <person name="Tyson G.W."/>
        </authorList>
    </citation>
    <scope>NUCLEOTIDE SEQUENCE [LARGE SCALE GENOMIC DNA]</scope>
</reference>
<keyword evidence="1" id="KW-1133">Transmembrane helix</keyword>
<feature type="transmembrane region" description="Helical" evidence="1">
    <location>
        <begin position="114"/>
        <end position="137"/>
    </location>
</feature>
<dbReference type="PROSITE" id="PS51257">
    <property type="entry name" value="PROKAR_LIPOPROTEIN"/>
    <property type="match status" value="1"/>
</dbReference>
<name>A0A011NYF8_9PROT</name>
<comment type="caution">
    <text evidence="3">The sequence shown here is derived from an EMBL/GenBank/DDBJ whole genome shotgun (WGS) entry which is preliminary data.</text>
</comment>
<dbReference type="AlphaFoldDB" id="A0A011NYF8"/>
<evidence type="ECO:0000313" key="3">
    <source>
        <dbReference type="EMBL" id="EXI69665.1"/>
    </source>
</evidence>
<feature type="transmembrane region" description="Helical" evidence="1">
    <location>
        <begin position="6"/>
        <end position="29"/>
    </location>
</feature>
<evidence type="ECO:0000256" key="1">
    <source>
        <dbReference type="SAM" id="Phobius"/>
    </source>
</evidence>
<dbReference type="InterPro" id="IPR021994">
    <property type="entry name" value="DUF3592"/>
</dbReference>
<gene>
    <name evidence="3" type="ORF">AW08_00158</name>
</gene>
<evidence type="ECO:0000259" key="2">
    <source>
        <dbReference type="Pfam" id="PF12158"/>
    </source>
</evidence>
<dbReference type="Proteomes" id="UP000020218">
    <property type="component" value="Unassembled WGS sequence"/>
</dbReference>